<evidence type="ECO:0000313" key="4">
    <source>
        <dbReference type="Proteomes" id="UP000663760"/>
    </source>
</evidence>
<dbReference type="EMBL" id="LR743590">
    <property type="protein sequence ID" value="CAA2617124.1"/>
    <property type="molecule type" value="Genomic_DNA"/>
</dbReference>
<dbReference type="InterPro" id="IPR053090">
    <property type="entry name" value="Centromere_KNL-2_homolog"/>
</dbReference>
<dbReference type="PANTHER" id="PTHR35311">
    <property type="entry name" value="KINETOCHORE-ASSOCIATED PROTEIN KNL-2 HOMOLOG"/>
    <property type="match status" value="1"/>
</dbReference>
<reference evidence="3" key="1">
    <citation type="submission" date="2020-02" db="EMBL/GenBank/DDBJ databases">
        <authorList>
            <person name="Scholz U."/>
            <person name="Mascher M."/>
            <person name="Fiebig A."/>
        </authorList>
    </citation>
    <scope>NUCLEOTIDE SEQUENCE</scope>
</reference>
<evidence type="ECO:0000259" key="1">
    <source>
        <dbReference type="Pfam" id="PF09133"/>
    </source>
</evidence>
<dbReference type="InterPro" id="IPR015216">
    <property type="entry name" value="SANTA"/>
</dbReference>
<evidence type="ECO:0000313" key="3">
    <source>
        <dbReference type="EMBL" id="CAA7392769.1"/>
    </source>
</evidence>
<accession>A0A7I8K6Z1</accession>
<organism evidence="3 4">
    <name type="scientific">Spirodela intermedia</name>
    <name type="common">Intermediate duckweed</name>
    <dbReference type="NCBI Taxonomy" id="51605"/>
    <lineage>
        <taxon>Eukaryota</taxon>
        <taxon>Viridiplantae</taxon>
        <taxon>Streptophyta</taxon>
        <taxon>Embryophyta</taxon>
        <taxon>Tracheophyta</taxon>
        <taxon>Spermatophyta</taxon>
        <taxon>Magnoliopsida</taxon>
        <taxon>Liliopsida</taxon>
        <taxon>Araceae</taxon>
        <taxon>Lemnoideae</taxon>
        <taxon>Spirodela</taxon>
    </lineage>
</organism>
<dbReference type="Proteomes" id="UP000663760">
    <property type="component" value="Chromosome 3"/>
</dbReference>
<proteinExistence type="predicted"/>
<keyword evidence="4" id="KW-1185">Reference proteome</keyword>
<dbReference type="Pfam" id="PF09133">
    <property type="entry name" value="SANTA"/>
    <property type="match status" value="1"/>
</dbReference>
<protein>
    <recommendedName>
        <fullName evidence="1">SANTA domain-containing protein</fullName>
    </recommendedName>
</protein>
<dbReference type="AlphaFoldDB" id="A0A7I8K6Z1"/>
<gene>
    <name evidence="2" type="ORF">SI7747_03003294</name>
    <name evidence="3" type="ORF">SI8410_03003621</name>
</gene>
<sequence>MGNSSSGVSRTSEVDKLGRAEDAAVAGVSPSISSASCVSSMEKTVLLHDWWLIKVRDEGDRERLAVGGLTAFGKAARIFNSAPVAKRYDAYTLETTDGITVRIQGLINGFILHRKGEKPHLCLRVTLDGLLQHLNRRHIRARKMWISTLFSLAE</sequence>
<dbReference type="PANTHER" id="PTHR35311:SF1">
    <property type="entry name" value="PROTEIN EMBRYO DEFECTIVE 1674"/>
    <property type="match status" value="1"/>
</dbReference>
<dbReference type="OrthoDB" id="118550at2759"/>
<evidence type="ECO:0000313" key="2">
    <source>
        <dbReference type="EMBL" id="CAA2617124.1"/>
    </source>
</evidence>
<dbReference type="EMBL" id="LR746266">
    <property type="protein sequence ID" value="CAA7392769.1"/>
    <property type="molecule type" value="Genomic_DNA"/>
</dbReference>
<name>A0A7I8K6Z1_SPIIN</name>
<feature type="domain" description="SANTA" evidence="1">
    <location>
        <begin position="45"/>
        <end position="121"/>
    </location>
</feature>